<name>A0AAV9XFG1_9PEZI</name>
<reference evidence="1 2" key="1">
    <citation type="submission" date="2019-10" db="EMBL/GenBank/DDBJ databases">
        <authorList>
            <person name="Palmer J.M."/>
        </authorList>
    </citation>
    <scope>NUCLEOTIDE SEQUENCE [LARGE SCALE GENOMIC DNA]</scope>
    <source>
        <strain evidence="1 2">TWF694</strain>
    </source>
</reference>
<dbReference type="EMBL" id="JAVHJO010000006">
    <property type="protein sequence ID" value="KAK6539722.1"/>
    <property type="molecule type" value="Genomic_DNA"/>
</dbReference>
<evidence type="ECO:0000313" key="2">
    <source>
        <dbReference type="Proteomes" id="UP001365542"/>
    </source>
</evidence>
<protein>
    <submittedName>
        <fullName evidence="1">Uncharacterized protein</fullName>
    </submittedName>
</protein>
<dbReference type="AlphaFoldDB" id="A0AAV9XFG1"/>
<evidence type="ECO:0000313" key="1">
    <source>
        <dbReference type="EMBL" id="KAK6539722.1"/>
    </source>
</evidence>
<accession>A0AAV9XFG1</accession>
<comment type="caution">
    <text evidence="1">The sequence shown here is derived from an EMBL/GenBank/DDBJ whole genome shotgun (WGS) entry which is preliminary data.</text>
</comment>
<sequence length="84" mass="9873">MICALCQHDPMSKSNNKRDQNAHRQHIRTEYHDIYQTAQRCSEEFLKNKGHECPICGSDKFENAGRRQKYAHVESHSLRFQKGV</sequence>
<dbReference type="Proteomes" id="UP001365542">
    <property type="component" value="Unassembled WGS sequence"/>
</dbReference>
<organism evidence="1 2">
    <name type="scientific">Orbilia ellipsospora</name>
    <dbReference type="NCBI Taxonomy" id="2528407"/>
    <lineage>
        <taxon>Eukaryota</taxon>
        <taxon>Fungi</taxon>
        <taxon>Dikarya</taxon>
        <taxon>Ascomycota</taxon>
        <taxon>Pezizomycotina</taxon>
        <taxon>Orbiliomycetes</taxon>
        <taxon>Orbiliales</taxon>
        <taxon>Orbiliaceae</taxon>
        <taxon>Orbilia</taxon>
    </lineage>
</organism>
<proteinExistence type="predicted"/>
<gene>
    <name evidence="1" type="ORF">TWF694_009923</name>
</gene>
<keyword evidence="2" id="KW-1185">Reference proteome</keyword>